<keyword evidence="5 11" id="KW-0479">Metal-binding</keyword>
<dbReference type="InterPro" id="IPR036136">
    <property type="entry name" value="Nit/Sulf_reduc_fer-like_dom_sf"/>
</dbReference>
<evidence type="ECO:0000313" key="16">
    <source>
        <dbReference type="Proteomes" id="UP000659344"/>
    </source>
</evidence>
<dbReference type="RefSeq" id="WP_188538790.1">
    <property type="nucleotide sequence ID" value="NZ_BMFT01000001.1"/>
</dbReference>
<evidence type="ECO:0000256" key="12">
    <source>
        <dbReference type="SAM" id="MobiDB-lite"/>
    </source>
</evidence>
<dbReference type="PANTHER" id="PTHR11493:SF47">
    <property type="entry name" value="SULFITE REDUCTASE [NADPH] SUBUNIT BETA"/>
    <property type="match status" value="1"/>
</dbReference>
<dbReference type="SUPFAM" id="SSF56014">
    <property type="entry name" value="Nitrite and sulphite reductase 4Fe-4S domain-like"/>
    <property type="match status" value="2"/>
</dbReference>
<dbReference type="Pfam" id="PF01077">
    <property type="entry name" value="NIR_SIR"/>
    <property type="match status" value="1"/>
</dbReference>
<reference evidence="16" key="1">
    <citation type="journal article" date="2019" name="Int. J. Syst. Evol. Microbiol.">
        <title>The Global Catalogue of Microorganisms (GCM) 10K type strain sequencing project: providing services to taxonomists for standard genome sequencing and annotation.</title>
        <authorList>
            <consortium name="The Broad Institute Genomics Platform"/>
            <consortium name="The Broad Institute Genome Sequencing Center for Infectious Disease"/>
            <person name="Wu L."/>
            <person name="Ma J."/>
        </authorList>
    </citation>
    <scope>NUCLEOTIDE SEQUENCE [LARGE SCALE GENOMIC DNA]</scope>
    <source>
        <strain evidence="16">CGMCC 1.12769</strain>
    </source>
</reference>
<comment type="similarity">
    <text evidence="1 11">Belongs to the nitrite and sulfite reductase 4Fe-4S domain family.</text>
</comment>
<feature type="region of interest" description="Disordered" evidence="12">
    <location>
        <begin position="1"/>
        <end position="20"/>
    </location>
</feature>
<feature type="domain" description="Nitrite/Sulfite reductase ferredoxin-like" evidence="14">
    <location>
        <begin position="79"/>
        <end position="135"/>
    </location>
</feature>
<evidence type="ECO:0000313" key="15">
    <source>
        <dbReference type="EMBL" id="GGH23702.1"/>
    </source>
</evidence>
<comment type="subunit">
    <text evidence="11">Alpha(8)-beta(8). The alpha component is a flavoprotein, the beta component is a hemoprotein.</text>
</comment>
<dbReference type="SUPFAM" id="SSF55124">
    <property type="entry name" value="Nitrite/Sulfite reductase N-terminal domain-like"/>
    <property type="match status" value="2"/>
</dbReference>
<keyword evidence="7 11" id="KW-0560">Oxidoreductase</keyword>
<keyword evidence="6 11" id="KW-0521">NADP</keyword>
<proteinExistence type="inferred from homology"/>
<evidence type="ECO:0000256" key="7">
    <source>
        <dbReference type="ARBA" id="ARBA00023002"/>
    </source>
</evidence>
<feature type="binding site" evidence="11">
    <location>
        <position position="441"/>
    </location>
    <ligand>
        <name>[4Fe-4S] cluster</name>
        <dbReference type="ChEBI" id="CHEBI:49883"/>
    </ligand>
</feature>
<sequence>MAKEQIQSVKPIGGPPSDVEHIKSESNYLRGALVETIGNPITGGLPEDDNRLLKFHGSYMQDDRDLRNERERSKLEPAYQFMIRVVAPGGVVTPTQWLDLDGLAQKYGNHTMRITTRQAFQMHGILKWNLKKTIKGINDTLMTTLAACGDVNRNVMSNPNPYQSEIHAEVYEWAQRVSDHLAPRTPAYHEIWLDGEKVVDSLDNVEEVEPIYGPVYLPRKFKIGMAVPPSNDVDVYSQDLGFIAIIENGKLAGFNITAGGGMGMTHGDTATYPQLGRIIGFCRPEQLIDVAEKTVTIQRDYGNRSVRKNARFKYTIDRHGIEWFISELHNRLGWELEEARPFHFEHNGDRYGWVKGSNGKWNLTLFIQSGRIHDEGDYQLMTGLREIAKIHTGDFRLTPNQNLVIANVSGQKKRKVVELIAQYGLTDGAHHSALRRSSLSCVALPTCGLAMAEAERYLPSLLDKLEPILDQAGLRDDEIVIRMTGCPNGCARPALGEISFIGKSAGKYNMYMGAGFVGDRLNKLYRENIGEQEILEILEPIIHRYAKEREQAEHFGDFVIRTGYVKAVTSGLNFHD</sequence>
<dbReference type="InterPro" id="IPR005117">
    <property type="entry name" value="NiRdtase/SiRdtase_haem-b_fer"/>
</dbReference>
<keyword evidence="2 11" id="KW-0004">4Fe-4S</keyword>
<evidence type="ECO:0000256" key="11">
    <source>
        <dbReference type="HAMAP-Rule" id="MF_01540"/>
    </source>
</evidence>
<protein>
    <recommendedName>
        <fullName evidence="11">Sulfite reductase [NADPH] hemoprotein beta-component</fullName>
        <shortName evidence="11">SiR-HP</shortName>
        <shortName evidence="11">SiRHP</shortName>
        <ecNumber evidence="11">1.8.1.2</ecNumber>
    </recommendedName>
</protein>
<evidence type="ECO:0000256" key="2">
    <source>
        <dbReference type="ARBA" id="ARBA00022485"/>
    </source>
</evidence>
<comment type="pathway">
    <text evidence="11">Sulfur metabolism; hydrogen sulfide biosynthesis; hydrogen sulfide from sulfite (NADPH route): step 1/1.</text>
</comment>
<comment type="caution">
    <text evidence="15">The sequence shown here is derived from an EMBL/GenBank/DDBJ whole genome shotgun (WGS) entry which is preliminary data.</text>
</comment>
<keyword evidence="4 11" id="KW-0349">Heme</keyword>
<keyword evidence="9 11" id="KW-0411">Iron-sulfur</keyword>
<comment type="function">
    <text evidence="11">Component of the sulfite reductase complex that catalyzes the 6-electron reduction of sulfite to sulfide. This is one of several activities required for the biosynthesis of L-cysteine from sulfate.</text>
</comment>
<dbReference type="PRINTS" id="PR00397">
    <property type="entry name" value="SIROHAEM"/>
</dbReference>
<dbReference type="NCBIfam" id="NF010029">
    <property type="entry name" value="PRK13504.1"/>
    <property type="match status" value="1"/>
</dbReference>
<feature type="binding site" evidence="11">
    <location>
        <position position="447"/>
    </location>
    <ligand>
        <name>[4Fe-4S] cluster</name>
        <dbReference type="ChEBI" id="CHEBI:49883"/>
    </ligand>
</feature>
<dbReference type="InterPro" id="IPR045169">
    <property type="entry name" value="NO2/SO3_Rdtase_4Fe4S_prot"/>
</dbReference>
<evidence type="ECO:0000256" key="1">
    <source>
        <dbReference type="ARBA" id="ARBA00010429"/>
    </source>
</evidence>
<dbReference type="InterPro" id="IPR045854">
    <property type="entry name" value="NO2/SO3_Rdtase_4Fe4S_sf"/>
</dbReference>
<evidence type="ECO:0000259" key="14">
    <source>
        <dbReference type="Pfam" id="PF03460"/>
    </source>
</evidence>
<feature type="binding site" description="axial binding residue" evidence="11">
    <location>
        <position position="490"/>
    </location>
    <ligand>
        <name>siroheme</name>
        <dbReference type="ChEBI" id="CHEBI:60052"/>
    </ligand>
    <ligandPart>
        <name>Fe</name>
        <dbReference type="ChEBI" id="CHEBI:18248"/>
    </ligandPart>
</feature>
<feature type="domain" description="Nitrite/sulphite reductase 4Fe-4S" evidence="13">
    <location>
        <begin position="173"/>
        <end position="335"/>
    </location>
</feature>
<feature type="domain" description="Nitrite/Sulfite reductase ferredoxin-like" evidence="14">
    <location>
        <begin position="358"/>
        <end position="422"/>
    </location>
</feature>
<comment type="catalytic activity">
    <reaction evidence="11">
        <text>hydrogen sulfide + 3 NADP(+) + 3 H2O = sulfite + 3 NADPH + 4 H(+)</text>
        <dbReference type="Rhea" id="RHEA:13801"/>
        <dbReference type="ChEBI" id="CHEBI:15377"/>
        <dbReference type="ChEBI" id="CHEBI:15378"/>
        <dbReference type="ChEBI" id="CHEBI:17359"/>
        <dbReference type="ChEBI" id="CHEBI:29919"/>
        <dbReference type="ChEBI" id="CHEBI:57783"/>
        <dbReference type="ChEBI" id="CHEBI:58349"/>
        <dbReference type="EC" id="1.8.1.2"/>
    </reaction>
</comment>
<evidence type="ECO:0000259" key="13">
    <source>
        <dbReference type="Pfam" id="PF01077"/>
    </source>
</evidence>
<dbReference type="InterPro" id="IPR006067">
    <property type="entry name" value="NO2/SO3_Rdtase_4Fe4S_dom"/>
</dbReference>
<dbReference type="EC" id="1.8.1.2" evidence="11"/>
<evidence type="ECO:0000256" key="9">
    <source>
        <dbReference type="ARBA" id="ARBA00023014"/>
    </source>
</evidence>
<evidence type="ECO:0000256" key="8">
    <source>
        <dbReference type="ARBA" id="ARBA00023004"/>
    </source>
</evidence>
<keyword evidence="3 11" id="KW-0028">Amino-acid biosynthesis</keyword>
<comment type="cofactor">
    <cofactor evidence="11">
        <name>[4Fe-4S] cluster</name>
        <dbReference type="ChEBI" id="CHEBI:49883"/>
    </cofactor>
    <text evidence="11">Binds 1 [4Fe-4S] cluster per subunit.</text>
</comment>
<keyword evidence="10 11" id="KW-0198">Cysteine biosynthesis</keyword>
<keyword evidence="8 11" id="KW-0408">Iron</keyword>
<feature type="binding site" evidence="11">
    <location>
        <position position="486"/>
    </location>
    <ligand>
        <name>[4Fe-4S] cluster</name>
        <dbReference type="ChEBI" id="CHEBI:49883"/>
    </ligand>
</feature>
<dbReference type="EMBL" id="BMFT01000001">
    <property type="protein sequence ID" value="GGH23702.1"/>
    <property type="molecule type" value="Genomic_DNA"/>
</dbReference>
<evidence type="ECO:0000256" key="10">
    <source>
        <dbReference type="ARBA" id="ARBA00023192"/>
    </source>
</evidence>
<dbReference type="Pfam" id="PF03460">
    <property type="entry name" value="NIR_SIR_ferr"/>
    <property type="match status" value="2"/>
</dbReference>
<dbReference type="HAMAP" id="MF_01540">
    <property type="entry name" value="CysI"/>
    <property type="match status" value="1"/>
</dbReference>
<organism evidence="15 16">
    <name type="scientific">Paenibacillus segetis</name>
    <dbReference type="NCBI Taxonomy" id="1325360"/>
    <lineage>
        <taxon>Bacteria</taxon>
        <taxon>Bacillati</taxon>
        <taxon>Bacillota</taxon>
        <taxon>Bacilli</taxon>
        <taxon>Bacillales</taxon>
        <taxon>Paenibacillaceae</taxon>
        <taxon>Paenibacillus</taxon>
    </lineage>
</organism>
<evidence type="ECO:0000256" key="4">
    <source>
        <dbReference type="ARBA" id="ARBA00022617"/>
    </source>
</evidence>
<evidence type="ECO:0000256" key="3">
    <source>
        <dbReference type="ARBA" id="ARBA00022605"/>
    </source>
</evidence>
<accession>A0ABQ1YG12</accession>
<name>A0ABQ1YG12_9BACL</name>
<evidence type="ECO:0000256" key="5">
    <source>
        <dbReference type="ARBA" id="ARBA00022723"/>
    </source>
</evidence>
<comment type="cofactor">
    <cofactor evidence="11">
        <name>siroheme</name>
        <dbReference type="ChEBI" id="CHEBI:60052"/>
    </cofactor>
    <text evidence="11">Binds 1 siroheme per subunit.</text>
</comment>
<dbReference type="InterPro" id="IPR006066">
    <property type="entry name" value="NO2/SO3_Rdtase_FeS/sirohaem_BS"/>
</dbReference>
<dbReference type="InterPro" id="IPR011786">
    <property type="entry name" value="CysI"/>
</dbReference>
<feature type="binding site" evidence="11">
    <location>
        <position position="490"/>
    </location>
    <ligand>
        <name>[4Fe-4S] cluster</name>
        <dbReference type="ChEBI" id="CHEBI:49883"/>
    </ligand>
</feature>
<keyword evidence="16" id="KW-1185">Reference proteome</keyword>
<evidence type="ECO:0000256" key="6">
    <source>
        <dbReference type="ARBA" id="ARBA00022857"/>
    </source>
</evidence>
<dbReference type="PANTHER" id="PTHR11493">
    <property type="entry name" value="SULFITE REDUCTASE [NADPH] SUBUNIT BETA-RELATED"/>
    <property type="match status" value="1"/>
</dbReference>
<dbReference type="Gene3D" id="3.30.413.10">
    <property type="entry name" value="Sulfite Reductase Hemoprotein, domain 1"/>
    <property type="match status" value="2"/>
</dbReference>
<dbReference type="NCBIfam" id="TIGR02041">
    <property type="entry name" value="CysI"/>
    <property type="match status" value="1"/>
</dbReference>
<dbReference type="Proteomes" id="UP000659344">
    <property type="component" value="Unassembled WGS sequence"/>
</dbReference>
<gene>
    <name evidence="11 15" type="primary">cysI</name>
    <name evidence="15" type="ORF">GCM10008013_23010</name>
</gene>